<dbReference type="PANTHER" id="PTHR46599:SF3">
    <property type="entry name" value="PIGGYBAC TRANSPOSABLE ELEMENT-DERIVED PROTEIN 4"/>
    <property type="match status" value="1"/>
</dbReference>
<feature type="compositionally biased region" description="Acidic residues" evidence="1">
    <location>
        <begin position="1"/>
        <end position="19"/>
    </location>
</feature>
<feature type="domain" description="PiggyBac transposable element-derived protein" evidence="2">
    <location>
        <begin position="56"/>
        <end position="255"/>
    </location>
</feature>
<dbReference type="InterPro" id="IPR029526">
    <property type="entry name" value="PGBD"/>
</dbReference>
<reference evidence="3 4" key="1">
    <citation type="journal article" date="2019" name="Sci. Rep.">
        <title>Orb-weaving spider Araneus ventricosus genome elucidates the spidroin gene catalogue.</title>
        <authorList>
            <person name="Kono N."/>
            <person name="Nakamura H."/>
            <person name="Ohtoshi R."/>
            <person name="Moran D.A.P."/>
            <person name="Shinohara A."/>
            <person name="Yoshida Y."/>
            <person name="Fujiwara M."/>
            <person name="Mori M."/>
            <person name="Tomita M."/>
            <person name="Arakawa K."/>
        </authorList>
    </citation>
    <scope>NUCLEOTIDE SEQUENCE [LARGE SCALE GENOMIC DNA]</scope>
</reference>
<dbReference type="OrthoDB" id="6435348at2759"/>
<gene>
    <name evidence="3" type="primary">PGBD4_545</name>
    <name evidence="3" type="ORF">AVEN_227412_1</name>
</gene>
<evidence type="ECO:0000313" key="3">
    <source>
        <dbReference type="EMBL" id="GBN08845.1"/>
    </source>
</evidence>
<dbReference type="AlphaFoldDB" id="A0A4Y2L2L2"/>
<feature type="region of interest" description="Disordered" evidence="1">
    <location>
        <begin position="1"/>
        <end position="21"/>
    </location>
</feature>
<dbReference type="PANTHER" id="PTHR46599">
    <property type="entry name" value="PIGGYBAC TRANSPOSABLE ELEMENT-DERIVED PROTEIN 4"/>
    <property type="match status" value="1"/>
</dbReference>
<accession>A0A4Y2L2L2</accession>
<feature type="non-terminal residue" evidence="3">
    <location>
        <position position="1"/>
    </location>
</feature>
<protein>
    <submittedName>
        <fullName evidence="3">PiggyBac transposable element-derived protein 4</fullName>
    </submittedName>
</protein>
<name>A0A4Y2L2L2_ARAVE</name>
<evidence type="ECO:0000259" key="2">
    <source>
        <dbReference type="Pfam" id="PF13843"/>
    </source>
</evidence>
<sequence length="272" mass="31642">SDSSYEDISDESDSDEDTLDAARNWCRIDQENLAPPPPRFPFSGNPGLNTRMDGSSPIEFFCIFFDDDIVGYIASETNRYAEDFIEKNDLTPSSRVQKWKDVESSEIRVFLGIIIFQGIVQKPLQKWYWSQRPLLSTPYLKQLMSEKRFNIIMKFLPFTNNETIDLETHPQPGLRKIYEVYDAINRKFKSSYVPERDVSVDESLLLYKGILGCKQYLPKKRARFGIKFYQLCESSSGYIWNSLIYTGKDMPLWNESSNYYNEHSYDTFGGSS</sequence>
<organism evidence="3 4">
    <name type="scientific">Araneus ventricosus</name>
    <name type="common">Orbweaver spider</name>
    <name type="synonym">Epeira ventricosa</name>
    <dbReference type="NCBI Taxonomy" id="182803"/>
    <lineage>
        <taxon>Eukaryota</taxon>
        <taxon>Metazoa</taxon>
        <taxon>Ecdysozoa</taxon>
        <taxon>Arthropoda</taxon>
        <taxon>Chelicerata</taxon>
        <taxon>Arachnida</taxon>
        <taxon>Araneae</taxon>
        <taxon>Araneomorphae</taxon>
        <taxon>Entelegynae</taxon>
        <taxon>Araneoidea</taxon>
        <taxon>Araneidae</taxon>
        <taxon>Araneus</taxon>
    </lineage>
</organism>
<evidence type="ECO:0000256" key="1">
    <source>
        <dbReference type="SAM" id="MobiDB-lite"/>
    </source>
</evidence>
<dbReference type="Pfam" id="PF13843">
    <property type="entry name" value="DDE_Tnp_1_7"/>
    <property type="match status" value="1"/>
</dbReference>
<proteinExistence type="predicted"/>
<dbReference type="Proteomes" id="UP000499080">
    <property type="component" value="Unassembled WGS sequence"/>
</dbReference>
<evidence type="ECO:0000313" key="4">
    <source>
        <dbReference type="Proteomes" id="UP000499080"/>
    </source>
</evidence>
<keyword evidence="4" id="KW-1185">Reference proteome</keyword>
<comment type="caution">
    <text evidence="3">The sequence shown here is derived from an EMBL/GenBank/DDBJ whole genome shotgun (WGS) entry which is preliminary data.</text>
</comment>
<dbReference type="EMBL" id="BGPR01117069">
    <property type="protein sequence ID" value="GBN08845.1"/>
    <property type="molecule type" value="Genomic_DNA"/>
</dbReference>